<evidence type="ECO:0000256" key="1">
    <source>
        <dbReference type="ARBA" id="ARBA00006484"/>
    </source>
</evidence>
<feature type="domain" description="Ketoreductase" evidence="3">
    <location>
        <begin position="10"/>
        <end position="179"/>
    </location>
</feature>
<keyword evidence="2" id="KW-0560">Oxidoreductase</keyword>
<sequence length="251" mass="25530">MTQITRLTGRTAIVTGAAGGIGLATATRLQAEGARLVMADLDAGVLARAAELGATGLVCDIAAPGTGARLVEAAGGRVDILVNNAGIGGAKPLAQSDDANVERLLSVNLGAVIRLTRDVLPHLARPGGAIVNTASIFGEAGYPGKVAYAAAKGGISQLTRQLATDLGPEGIRVNAVAPGCIDTQMTHDWIESDAYYRAAVVRAAPMRRAGTPAEIASVTAFLVSDDASFVTGQVIAVDGGWLIGRHPEPFD</sequence>
<evidence type="ECO:0000313" key="5">
    <source>
        <dbReference type="Proteomes" id="UP000305888"/>
    </source>
</evidence>
<dbReference type="InterPro" id="IPR057326">
    <property type="entry name" value="KR_dom"/>
</dbReference>
<dbReference type="EMBL" id="CP040818">
    <property type="protein sequence ID" value="QDL90535.1"/>
    <property type="molecule type" value="Genomic_DNA"/>
</dbReference>
<dbReference type="PANTHER" id="PTHR42760:SF133">
    <property type="entry name" value="3-OXOACYL-[ACYL-CARRIER-PROTEIN] REDUCTASE"/>
    <property type="match status" value="1"/>
</dbReference>
<dbReference type="KEGG" id="ppru:FDP22_01245"/>
<evidence type="ECO:0000313" key="4">
    <source>
        <dbReference type="EMBL" id="QDL90535.1"/>
    </source>
</evidence>
<keyword evidence="5" id="KW-1185">Reference proteome</keyword>
<dbReference type="OrthoDB" id="9779623at2"/>
<dbReference type="InterPro" id="IPR020904">
    <property type="entry name" value="Sc_DH/Rdtase_CS"/>
</dbReference>
<dbReference type="SUPFAM" id="SSF51735">
    <property type="entry name" value="NAD(P)-binding Rossmann-fold domains"/>
    <property type="match status" value="1"/>
</dbReference>
<dbReference type="Gene3D" id="3.40.50.720">
    <property type="entry name" value="NAD(P)-binding Rossmann-like Domain"/>
    <property type="match status" value="1"/>
</dbReference>
<dbReference type="InterPro" id="IPR036291">
    <property type="entry name" value="NAD(P)-bd_dom_sf"/>
</dbReference>
<dbReference type="PRINTS" id="PR00080">
    <property type="entry name" value="SDRFAMILY"/>
</dbReference>
<dbReference type="SMART" id="SM00822">
    <property type="entry name" value="PKS_KR"/>
    <property type="match status" value="1"/>
</dbReference>
<dbReference type="GO" id="GO:0016616">
    <property type="term" value="F:oxidoreductase activity, acting on the CH-OH group of donors, NAD or NADP as acceptor"/>
    <property type="evidence" value="ECO:0007669"/>
    <property type="project" value="TreeGrafter"/>
</dbReference>
<dbReference type="Proteomes" id="UP000305888">
    <property type="component" value="Chromosome"/>
</dbReference>
<dbReference type="Pfam" id="PF13561">
    <property type="entry name" value="adh_short_C2"/>
    <property type="match status" value="1"/>
</dbReference>
<evidence type="ECO:0000259" key="3">
    <source>
        <dbReference type="SMART" id="SM00822"/>
    </source>
</evidence>
<dbReference type="CDD" id="cd05233">
    <property type="entry name" value="SDR_c"/>
    <property type="match status" value="1"/>
</dbReference>
<comment type="similarity">
    <text evidence="1">Belongs to the short-chain dehydrogenases/reductases (SDR) family.</text>
</comment>
<organism evidence="4 5">
    <name type="scientific">Paroceanicella profunda</name>
    <dbReference type="NCBI Taxonomy" id="2579971"/>
    <lineage>
        <taxon>Bacteria</taxon>
        <taxon>Pseudomonadati</taxon>
        <taxon>Pseudomonadota</taxon>
        <taxon>Alphaproteobacteria</taxon>
        <taxon>Rhodobacterales</taxon>
        <taxon>Paracoccaceae</taxon>
        <taxon>Paroceanicella</taxon>
    </lineage>
</organism>
<protein>
    <submittedName>
        <fullName evidence="4">SDR family oxidoreductase</fullName>
    </submittedName>
</protein>
<dbReference type="PROSITE" id="PS00061">
    <property type="entry name" value="ADH_SHORT"/>
    <property type="match status" value="1"/>
</dbReference>
<evidence type="ECO:0000256" key="2">
    <source>
        <dbReference type="ARBA" id="ARBA00023002"/>
    </source>
</evidence>
<proteinExistence type="inferred from homology"/>
<gene>
    <name evidence="4" type="ORF">FDP22_01245</name>
</gene>
<dbReference type="RefSeq" id="WP_138578771.1">
    <property type="nucleotide sequence ID" value="NZ_CP040818.1"/>
</dbReference>
<dbReference type="PANTHER" id="PTHR42760">
    <property type="entry name" value="SHORT-CHAIN DEHYDROGENASES/REDUCTASES FAMILY MEMBER"/>
    <property type="match status" value="1"/>
</dbReference>
<dbReference type="InterPro" id="IPR002347">
    <property type="entry name" value="SDR_fam"/>
</dbReference>
<name>A0A5B8FQ97_9RHOB</name>
<accession>A0A5B8FQ97</accession>
<dbReference type="FunFam" id="3.40.50.720:FF:000084">
    <property type="entry name" value="Short-chain dehydrogenase reductase"/>
    <property type="match status" value="1"/>
</dbReference>
<dbReference type="AlphaFoldDB" id="A0A5B8FQ97"/>
<reference evidence="4 5" key="1">
    <citation type="submission" date="2019-06" db="EMBL/GenBank/DDBJ databases">
        <title>Genome sequence of Rhodobacteraceae bacterium D4M1.</title>
        <authorList>
            <person name="Cao J."/>
        </authorList>
    </citation>
    <scope>NUCLEOTIDE SEQUENCE [LARGE SCALE GENOMIC DNA]</scope>
    <source>
        <strain evidence="4 5">D4M1</strain>
    </source>
</reference>
<dbReference type="PRINTS" id="PR00081">
    <property type="entry name" value="GDHRDH"/>
</dbReference>